<dbReference type="OrthoDB" id="1922221at2759"/>
<evidence type="ECO:0000256" key="1">
    <source>
        <dbReference type="ARBA" id="ARBA00006756"/>
    </source>
</evidence>
<dbReference type="PANTHER" id="PTHR12542">
    <property type="entry name" value="EXOCYST COMPLEX PROTEIN EXO70"/>
    <property type="match status" value="1"/>
</dbReference>
<evidence type="ECO:0000313" key="6">
    <source>
        <dbReference type="EMBL" id="KAB1223995.1"/>
    </source>
</evidence>
<dbReference type="Proteomes" id="UP000516437">
    <property type="component" value="Chromosome 2"/>
</dbReference>
<keyword evidence="7" id="KW-1185">Reference proteome</keyword>
<feature type="compositionally biased region" description="Basic residues" evidence="4">
    <location>
        <begin position="620"/>
        <end position="629"/>
    </location>
</feature>
<comment type="similarity">
    <text evidence="1 3">Belongs to the EXO70 family.</text>
</comment>
<dbReference type="GO" id="GO:0015031">
    <property type="term" value="P:protein transport"/>
    <property type="evidence" value="ECO:0007669"/>
    <property type="project" value="UniProtKB-KW"/>
</dbReference>
<keyword evidence="3" id="KW-0268">Exocytosis</keyword>
<reference evidence="6 7" key="1">
    <citation type="journal article" date="2019" name="Plant Biotechnol. J.">
        <title>The red bayberry genome and genetic basis of sex determination.</title>
        <authorList>
            <person name="Jia H.M."/>
            <person name="Jia H.J."/>
            <person name="Cai Q.L."/>
            <person name="Wang Y."/>
            <person name="Zhao H.B."/>
            <person name="Yang W.F."/>
            <person name="Wang G.Y."/>
            <person name="Li Y.H."/>
            <person name="Zhan D.L."/>
            <person name="Shen Y.T."/>
            <person name="Niu Q.F."/>
            <person name="Chang L."/>
            <person name="Qiu J."/>
            <person name="Zhao L."/>
            <person name="Xie H.B."/>
            <person name="Fu W.Y."/>
            <person name="Jin J."/>
            <person name="Li X.W."/>
            <person name="Jiao Y."/>
            <person name="Zhou C.C."/>
            <person name="Tu T."/>
            <person name="Chai C.Y."/>
            <person name="Gao J.L."/>
            <person name="Fan L.J."/>
            <person name="van de Weg E."/>
            <person name="Wang J.Y."/>
            <person name="Gao Z.S."/>
        </authorList>
    </citation>
    <scope>NUCLEOTIDE SEQUENCE [LARGE SCALE GENOMIC DNA]</scope>
    <source>
        <tissue evidence="6">Leaves</tissue>
    </source>
</reference>
<dbReference type="PANTHER" id="PTHR12542:SF38">
    <property type="entry name" value="EXOCYST SUBUNIT EXO70 FAMILY PROTEIN"/>
    <property type="match status" value="1"/>
</dbReference>
<comment type="function">
    <text evidence="3">Component of the exocyst complex.</text>
</comment>
<organism evidence="6 7">
    <name type="scientific">Morella rubra</name>
    <name type="common">Chinese bayberry</name>
    <dbReference type="NCBI Taxonomy" id="262757"/>
    <lineage>
        <taxon>Eukaryota</taxon>
        <taxon>Viridiplantae</taxon>
        <taxon>Streptophyta</taxon>
        <taxon>Embryophyta</taxon>
        <taxon>Tracheophyta</taxon>
        <taxon>Spermatophyta</taxon>
        <taxon>Magnoliopsida</taxon>
        <taxon>eudicotyledons</taxon>
        <taxon>Gunneridae</taxon>
        <taxon>Pentapetalae</taxon>
        <taxon>rosids</taxon>
        <taxon>fabids</taxon>
        <taxon>Fagales</taxon>
        <taxon>Myricaceae</taxon>
        <taxon>Morella</taxon>
    </lineage>
</organism>
<feature type="region of interest" description="Disordered" evidence="4">
    <location>
        <begin position="606"/>
        <end position="629"/>
    </location>
</feature>
<comment type="caution">
    <text evidence="6">The sequence shown here is derived from an EMBL/GenBank/DDBJ whole genome shotgun (WGS) entry which is preliminary data.</text>
</comment>
<dbReference type="Pfam" id="PF20669">
    <property type="entry name" value="Exo70_N"/>
    <property type="match status" value="1"/>
</dbReference>
<evidence type="ECO:0000256" key="3">
    <source>
        <dbReference type="RuleBase" id="RU365026"/>
    </source>
</evidence>
<dbReference type="Gene3D" id="1.20.1280.170">
    <property type="entry name" value="Exocyst complex component Exo70"/>
    <property type="match status" value="1"/>
</dbReference>
<dbReference type="InterPro" id="IPR016159">
    <property type="entry name" value="Cullin_repeat-like_dom_sf"/>
</dbReference>
<dbReference type="GO" id="GO:0005546">
    <property type="term" value="F:phosphatidylinositol-4,5-bisphosphate binding"/>
    <property type="evidence" value="ECO:0007669"/>
    <property type="project" value="InterPro"/>
</dbReference>
<dbReference type="GO" id="GO:0006887">
    <property type="term" value="P:exocytosis"/>
    <property type="evidence" value="ECO:0007669"/>
    <property type="project" value="UniProtKB-KW"/>
</dbReference>
<feature type="region of interest" description="Disordered" evidence="4">
    <location>
        <begin position="135"/>
        <end position="162"/>
    </location>
</feature>
<evidence type="ECO:0000259" key="5">
    <source>
        <dbReference type="Pfam" id="PF03081"/>
    </source>
</evidence>
<feature type="domain" description="Exocyst complex subunit Exo70 C-terminal" evidence="5">
    <location>
        <begin position="240"/>
        <end position="601"/>
    </location>
</feature>
<dbReference type="InterPro" id="IPR046364">
    <property type="entry name" value="Exo70_C"/>
</dbReference>
<gene>
    <name evidence="6" type="ORF">CJ030_MR2G006072</name>
</gene>
<evidence type="ECO:0000256" key="2">
    <source>
        <dbReference type="ARBA" id="ARBA00022448"/>
    </source>
</evidence>
<dbReference type="FunFam" id="1.20.1280.170:FF:000003">
    <property type="entry name" value="Exocyst subunit Exo70 family protein"/>
    <property type="match status" value="1"/>
</dbReference>
<feature type="compositionally biased region" description="Low complexity" evidence="4">
    <location>
        <begin position="140"/>
        <end position="153"/>
    </location>
</feature>
<name>A0A6A1WFH1_9ROSI</name>
<evidence type="ECO:0000313" key="7">
    <source>
        <dbReference type="Proteomes" id="UP000516437"/>
    </source>
</evidence>
<dbReference type="EMBL" id="RXIC02000020">
    <property type="protein sequence ID" value="KAB1223995.1"/>
    <property type="molecule type" value="Genomic_DNA"/>
</dbReference>
<feature type="compositionally biased region" description="Low complexity" evidence="4">
    <location>
        <begin position="609"/>
        <end position="619"/>
    </location>
</feature>
<keyword evidence="3" id="KW-0653">Protein transport</keyword>
<dbReference type="InterPro" id="IPR004140">
    <property type="entry name" value="Exo70"/>
</dbReference>
<proteinExistence type="inferred from homology"/>
<dbReference type="AlphaFoldDB" id="A0A6A1WFH1"/>
<accession>A0A6A1WFH1</accession>
<dbReference type="GO" id="GO:0000145">
    <property type="term" value="C:exocyst"/>
    <property type="evidence" value="ECO:0007669"/>
    <property type="project" value="InterPro"/>
</dbReference>
<dbReference type="Pfam" id="PF03081">
    <property type="entry name" value="Exo70_C"/>
    <property type="match status" value="1"/>
</dbReference>
<keyword evidence="2 3" id="KW-0813">Transport</keyword>
<protein>
    <recommendedName>
        <fullName evidence="3">Exocyst subunit Exo70 family protein</fullName>
    </recommendedName>
</protein>
<evidence type="ECO:0000256" key="4">
    <source>
        <dbReference type="SAM" id="MobiDB-lite"/>
    </source>
</evidence>
<dbReference type="SUPFAM" id="SSF74788">
    <property type="entry name" value="Cullin repeat-like"/>
    <property type="match status" value="1"/>
</dbReference>
<sequence>MPRKGMRSLCFHSKTLSYAASSHSSPSRPSVPTPKPTLADLMTDQSIEAATALITKWNPESSTYAKVTSLFYESKSEAMQFINCVNDLQKAMHALVSENSTSEKLVHAQNLMQIAMKRLQKEFYQILSMNRAHLDPESVSTRSSRTSTRSSTSDFEDDDDVRAAGDSIDEVEEVSSIAMADLRSIAECMISSGYGKECVSIYKIIRKSIVDEGIYRLGVEKLSSSQINKMGWEVLELRIKNWLEAVKVSMRTLFNGERILCDHVFAASDSIRESCFTEISKEGAMLLFGFPEVVAKSKKSPDKVFRVLDMYTAIAENWPEIESIFSFESTATVRSQAITSLVRLSESVRAMVSDFESTIQRDSSKSPVHGGGVHPLTLNTMNFLSLLADYSNVLGDIFADWPPPPRSSLPESYFDCSLSDDSPAPVISMRIAWLILVLLCNLDGRAEHYKDVSLSYLFLTNNLQHVVSKVRMSNLHYLLGEEWITKHEEKVKQFAANYERLAWSKVIASLPENPAAHISPAEAKEIFRKFNLNFDEAYRKQRSFIVSDPKLRDEMKLSIERKLVPVYQEFYNRNRLTVRGERNSGSHVRYAPEDVGNYLSDLFFGTNDSGSGPPSSTSSPHRRGSRSKA</sequence>